<evidence type="ECO:0000313" key="2">
    <source>
        <dbReference type="Proteomes" id="UP000325255"/>
    </source>
</evidence>
<reference evidence="1 2" key="1">
    <citation type="submission" date="2019-09" db="EMBL/GenBank/DDBJ databases">
        <title>Genome sequence of Rhodovastum atsumiense, a diverse member of the Acetobacteraceae family of non-sulfur purple photosynthetic bacteria.</title>
        <authorList>
            <person name="Meyer T."/>
            <person name="Kyndt J."/>
        </authorList>
    </citation>
    <scope>NUCLEOTIDE SEQUENCE [LARGE SCALE GENOMIC DNA]</scope>
    <source>
        <strain evidence="1 2">DSM 21279</strain>
    </source>
</reference>
<dbReference type="Proteomes" id="UP000325255">
    <property type="component" value="Unassembled WGS sequence"/>
</dbReference>
<sequence>MPHWPRGLSEDLAAAYVGLSSSTFRREVGAGRAPASVRLTPGRQVWLREDLDAWLDRLAGRAPASAGTNPWMARVNVAG</sequence>
<dbReference type="OrthoDB" id="7220345at2"/>
<dbReference type="EMBL" id="VWPK01000059">
    <property type="protein sequence ID" value="KAA5609133.1"/>
    <property type="molecule type" value="Genomic_DNA"/>
</dbReference>
<proteinExistence type="predicted"/>
<comment type="caution">
    <text evidence="1">The sequence shown here is derived from an EMBL/GenBank/DDBJ whole genome shotgun (WGS) entry which is preliminary data.</text>
</comment>
<protein>
    <submittedName>
        <fullName evidence="1">Uncharacterized protein</fullName>
    </submittedName>
</protein>
<name>A0A5M6ILI9_9PROT</name>
<organism evidence="1 2">
    <name type="scientific">Rhodovastum atsumiense</name>
    <dbReference type="NCBI Taxonomy" id="504468"/>
    <lineage>
        <taxon>Bacteria</taxon>
        <taxon>Pseudomonadati</taxon>
        <taxon>Pseudomonadota</taxon>
        <taxon>Alphaproteobacteria</taxon>
        <taxon>Acetobacterales</taxon>
        <taxon>Acetobacteraceae</taxon>
        <taxon>Rhodovastum</taxon>
    </lineage>
</organism>
<keyword evidence="2" id="KW-1185">Reference proteome</keyword>
<accession>A0A5M6ILI9</accession>
<gene>
    <name evidence="1" type="ORF">F1189_25850</name>
</gene>
<dbReference type="AlphaFoldDB" id="A0A5M6ILI9"/>
<evidence type="ECO:0000313" key="1">
    <source>
        <dbReference type="EMBL" id="KAA5609133.1"/>
    </source>
</evidence>